<dbReference type="AlphaFoldDB" id="A0A0M2SWI4"/>
<dbReference type="InterPro" id="IPR012334">
    <property type="entry name" value="Pectin_lyas_fold"/>
</dbReference>
<dbReference type="PANTHER" id="PTHR22990">
    <property type="entry name" value="F-BOX ONLY PROTEIN"/>
    <property type="match status" value="1"/>
</dbReference>
<dbReference type="InterPro" id="IPR007742">
    <property type="entry name" value="NosD_dom"/>
</dbReference>
<feature type="transmembrane region" description="Helical" evidence="4">
    <location>
        <begin position="410"/>
        <end position="428"/>
    </location>
</feature>
<evidence type="ECO:0000259" key="6">
    <source>
        <dbReference type="Pfam" id="PF05048"/>
    </source>
</evidence>
<dbReference type="NCBIfam" id="TIGR04247">
    <property type="entry name" value="NosD_copper_fam"/>
    <property type="match status" value="1"/>
</dbReference>
<comment type="caution">
    <text evidence="7">The sequence shown here is derived from an EMBL/GenBank/DDBJ whole genome shotgun (WGS) entry which is preliminary data.</text>
</comment>
<dbReference type="RefSeq" id="WP_046523893.1">
    <property type="nucleotide sequence ID" value="NZ_LAYY01000010.1"/>
</dbReference>
<evidence type="ECO:0000256" key="4">
    <source>
        <dbReference type="SAM" id="Phobius"/>
    </source>
</evidence>
<dbReference type="EMBL" id="LAYY01000010">
    <property type="protein sequence ID" value="KKK38081.1"/>
    <property type="molecule type" value="Genomic_DNA"/>
</dbReference>
<protein>
    <submittedName>
        <fullName evidence="7">Copper-binding protein</fullName>
    </submittedName>
</protein>
<feature type="chain" id="PRO_5005642039" evidence="5">
    <location>
        <begin position="22"/>
        <end position="433"/>
    </location>
</feature>
<dbReference type="InterPro" id="IPR022441">
    <property type="entry name" value="Para_beta_helix_rpt-2"/>
</dbReference>
<keyword evidence="4" id="KW-0812">Transmembrane</keyword>
<evidence type="ECO:0000256" key="5">
    <source>
        <dbReference type="SAM" id="SignalP"/>
    </source>
</evidence>
<keyword evidence="4" id="KW-0472">Membrane</keyword>
<dbReference type="PATRIC" id="fig|1408103.3.peg.2504"/>
<keyword evidence="8" id="KW-1185">Reference proteome</keyword>
<keyword evidence="4" id="KW-1133">Transmembrane helix</keyword>
<reference evidence="7 8" key="1">
    <citation type="submission" date="2015-04" db="EMBL/GenBank/DDBJ databases">
        <title>Taxonomic description and genome sequence of Bacillus campisalis sp. nov., a novel member of the genus Bacillus isolated from solar saltern.</title>
        <authorList>
            <person name="Mathan Kumar R."/>
            <person name="Kaur G."/>
            <person name="Kumar A."/>
            <person name="Singh N.K."/>
            <person name="Kaur N."/>
            <person name="Kumar N."/>
            <person name="Mayilraj S."/>
        </authorList>
    </citation>
    <scope>NUCLEOTIDE SEQUENCE [LARGE SCALE GENOMIC DNA]</scope>
    <source>
        <strain evidence="7 8">SA2-6</strain>
    </source>
</reference>
<dbReference type="NCBIfam" id="TIGR03804">
    <property type="entry name" value="para_beta_helix"/>
    <property type="match status" value="4"/>
</dbReference>
<sequence length="433" mass="47557">MKKILGLLLLLVLLAPTRPGAAQEDLQALINAADEGATIQLEAATYHGNIVIDKQLVLLGKEGTIIEGDGTGNVISVTAEGVTLDGFAVKNSSMDRNSPEEYAGIKVYSNGNTLKNLEISDSFHGIYLSKAHENTIDHVAVLGSGKEEIAGQGNGLHIYYSNGNTLSNNEIEGTRDGMFFDYANDNVMHRNSISKTRYGLHFMYSNQNEFKNNIFTFNTGGAAIMHSSGLKLEDNQFVFNYGHRSFGLLLLSANDNHIENNTFYMNQRGLYIDQATRNLITRNKIHQNQIGIELWASSNDQVFTGNEISDNTLPAVTLGGTGRNSWSQDGTGNMWGSTFPLHDLDQDGIGDSKAVYQSALFQQIEEQELTYLFLKSPAITIYEKMNELFGNGKIMFEDDHPLSAGKGSGWFWPGLLIGAAALLISKILKTRIL</sequence>
<evidence type="ECO:0000313" key="8">
    <source>
        <dbReference type="Proteomes" id="UP000034166"/>
    </source>
</evidence>
<organism evidence="7 8">
    <name type="scientific">Mesobacillus campisalis</name>
    <dbReference type="NCBI Taxonomy" id="1408103"/>
    <lineage>
        <taxon>Bacteria</taxon>
        <taxon>Bacillati</taxon>
        <taxon>Bacillota</taxon>
        <taxon>Bacilli</taxon>
        <taxon>Bacillales</taxon>
        <taxon>Bacillaceae</taxon>
        <taxon>Mesobacillus</taxon>
    </lineage>
</organism>
<dbReference type="PANTHER" id="PTHR22990:SF15">
    <property type="entry name" value="F-BOX ONLY PROTEIN 10"/>
    <property type="match status" value="1"/>
</dbReference>
<keyword evidence="3" id="KW-0833">Ubl conjugation pathway</keyword>
<keyword evidence="5" id="KW-0732">Signal</keyword>
<dbReference type="Gene3D" id="2.160.20.10">
    <property type="entry name" value="Single-stranded right-handed beta-helix, Pectin lyase-like"/>
    <property type="match status" value="2"/>
</dbReference>
<dbReference type="InterPro" id="IPR011050">
    <property type="entry name" value="Pectin_lyase_fold/virulence"/>
</dbReference>
<dbReference type="InterPro" id="IPR051550">
    <property type="entry name" value="SCF-Subunits/Alg-Epimerases"/>
</dbReference>
<feature type="domain" description="Periplasmic copper-binding protein NosD beta helix" evidence="6">
    <location>
        <begin position="152"/>
        <end position="336"/>
    </location>
</feature>
<accession>A0A0M2SWI4</accession>
<dbReference type="Proteomes" id="UP000034166">
    <property type="component" value="Unassembled WGS sequence"/>
</dbReference>
<gene>
    <name evidence="7" type="ORF">WQ57_11100</name>
</gene>
<evidence type="ECO:0000256" key="3">
    <source>
        <dbReference type="ARBA" id="ARBA00022786"/>
    </source>
</evidence>
<dbReference type="Pfam" id="PF05048">
    <property type="entry name" value="NosD"/>
    <property type="match status" value="1"/>
</dbReference>
<dbReference type="InterPro" id="IPR006626">
    <property type="entry name" value="PbH1"/>
</dbReference>
<feature type="signal peptide" evidence="5">
    <location>
        <begin position="1"/>
        <end position="21"/>
    </location>
</feature>
<evidence type="ECO:0000256" key="1">
    <source>
        <dbReference type="ARBA" id="ARBA00004906"/>
    </source>
</evidence>
<evidence type="ECO:0000313" key="7">
    <source>
        <dbReference type="EMBL" id="KKK38081.1"/>
    </source>
</evidence>
<evidence type="ECO:0000256" key="2">
    <source>
        <dbReference type="ARBA" id="ARBA00022737"/>
    </source>
</evidence>
<proteinExistence type="predicted"/>
<keyword evidence="2" id="KW-0677">Repeat</keyword>
<comment type="pathway">
    <text evidence="1">Protein modification; protein ubiquitination.</text>
</comment>
<dbReference type="SUPFAM" id="SSF51126">
    <property type="entry name" value="Pectin lyase-like"/>
    <property type="match status" value="1"/>
</dbReference>
<dbReference type="SMART" id="SM00710">
    <property type="entry name" value="PbH1"/>
    <property type="match status" value="10"/>
</dbReference>
<dbReference type="InterPro" id="IPR026464">
    <property type="entry name" value="NosD_copper_fam"/>
</dbReference>
<name>A0A0M2SWI4_9BACI</name>